<keyword evidence="7" id="KW-0479">Metal-binding</keyword>
<evidence type="ECO:0000256" key="11">
    <source>
        <dbReference type="ARBA" id="ARBA00023136"/>
    </source>
</evidence>
<evidence type="ECO:0000256" key="3">
    <source>
        <dbReference type="ARBA" id="ARBA00022448"/>
    </source>
</evidence>
<evidence type="ECO:0000256" key="1">
    <source>
        <dbReference type="ARBA" id="ARBA00004236"/>
    </source>
</evidence>
<keyword evidence="8" id="KW-0249">Electron transport</keyword>
<evidence type="ECO:0000256" key="4">
    <source>
        <dbReference type="ARBA" id="ARBA00022475"/>
    </source>
</evidence>
<keyword evidence="3" id="KW-0813">Transport</keyword>
<evidence type="ECO:0000313" key="14">
    <source>
        <dbReference type="Proteomes" id="UP001519293"/>
    </source>
</evidence>
<keyword evidence="6" id="KW-0812">Transmembrane</keyword>
<evidence type="ECO:0000256" key="8">
    <source>
        <dbReference type="ARBA" id="ARBA00022982"/>
    </source>
</evidence>
<dbReference type="PANTHER" id="PTHR30333:SF1">
    <property type="entry name" value="CYTOCHROME C-TYPE PROTEIN NAPC"/>
    <property type="match status" value="1"/>
</dbReference>
<evidence type="ECO:0000256" key="5">
    <source>
        <dbReference type="ARBA" id="ARBA00022617"/>
    </source>
</evidence>
<name>A0ABS4RFK9_9BACI</name>
<dbReference type="Gene3D" id="1.10.3820.10">
    <property type="entry name" value="Di-heme elbow motif domain"/>
    <property type="match status" value="1"/>
</dbReference>
<gene>
    <name evidence="13" type="ORF">J2Z40_002052</name>
</gene>
<evidence type="ECO:0000259" key="12">
    <source>
        <dbReference type="Pfam" id="PF03264"/>
    </source>
</evidence>
<keyword evidence="11" id="KW-0472">Membrane</keyword>
<accession>A0ABS4RFK9</accession>
<feature type="domain" description="NapC/NirT cytochrome c N-terminal" evidence="12">
    <location>
        <begin position="15"/>
        <end position="96"/>
    </location>
</feature>
<reference evidence="13 14" key="1">
    <citation type="submission" date="2021-03" db="EMBL/GenBank/DDBJ databases">
        <title>Genomic Encyclopedia of Type Strains, Phase IV (KMG-IV): sequencing the most valuable type-strain genomes for metagenomic binning, comparative biology and taxonomic classification.</title>
        <authorList>
            <person name="Goeker M."/>
        </authorList>
    </citation>
    <scope>NUCLEOTIDE SEQUENCE [LARGE SCALE GENOMIC DNA]</scope>
    <source>
        <strain evidence="13 14">DSM 26675</strain>
    </source>
</reference>
<evidence type="ECO:0000313" key="13">
    <source>
        <dbReference type="EMBL" id="MBP2241489.1"/>
    </source>
</evidence>
<keyword evidence="9" id="KW-1133">Transmembrane helix</keyword>
<evidence type="ECO:0000256" key="10">
    <source>
        <dbReference type="ARBA" id="ARBA00023004"/>
    </source>
</evidence>
<evidence type="ECO:0000256" key="6">
    <source>
        <dbReference type="ARBA" id="ARBA00022692"/>
    </source>
</evidence>
<dbReference type="EMBL" id="JAGIKZ010000009">
    <property type="protein sequence ID" value="MBP2241489.1"/>
    <property type="molecule type" value="Genomic_DNA"/>
</dbReference>
<keyword evidence="10" id="KW-0408">Iron</keyword>
<comment type="similarity">
    <text evidence="2">Belongs to the NapC/NirT/NrfH family.</text>
</comment>
<dbReference type="InterPro" id="IPR036280">
    <property type="entry name" value="Multihaem_cyt_sf"/>
</dbReference>
<evidence type="ECO:0000256" key="2">
    <source>
        <dbReference type="ARBA" id="ARBA00007395"/>
    </source>
</evidence>
<comment type="caution">
    <text evidence="13">The sequence shown here is derived from an EMBL/GenBank/DDBJ whole genome shotgun (WGS) entry which is preliminary data.</text>
</comment>
<evidence type="ECO:0000256" key="7">
    <source>
        <dbReference type="ARBA" id="ARBA00022723"/>
    </source>
</evidence>
<dbReference type="InterPro" id="IPR038266">
    <property type="entry name" value="NapC/NirT_cytc_sf"/>
</dbReference>
<protein>
    <submittedName>
        <fullName evidence="13">Cytochrome c nitrite reductase small subunit</fullName>
    </submittedName>
</protein>
<evidence type="ECO:0000256" key="9">
    <source>
        <dbReference type="ARBA" id="ARBA00022989"/>
    </source>
</evidence>
<keyword evidence="5" id="KW-0349">Heme</keyword>
<sequence>MRKILKKLFAIDKRLLLFIGLFAGIVLSVVTVKTFAYTDSPEFCQSCHIMTSAHDTFADSTHATLACSDCHLPHDTLANKLVFKAKSGLGHVYYNTLGVEKIPAVLIATDGSTDAINQNCIDCHESTLNNVSHDAKDSCSSCHQAIPHGNGFKTEDFFKPPKSGELLENKGGTMNNG</sequence>
<dbReference type="RefSeq" id="WP_342590330.1">
    <property type="nucleotide sequence ID" value="NZ_JAGIKZ010000009.1"/>
</dbReference>
<keyword evidence="14" id="KW-1185">Reference proteome</keyword>
<keyword evidence="4" id="KW-1003">Cell membrane</keyword>
<dbReference type="PANTHER" id="PTHR30333">
    <property type="entry name" value="CYTOCHROME C-TYPE PROTEIN"/>
    <property type="match status" value="1"/>
</dbReference>
<organism evidence="13 14">
    <name type="scientific">Cytobacillus eiseniae</name>
    <dbReference type="NCBI Taxonomy" id="762947"/>
    <lineage>
        <taxon>Bacteria</taxon>
        <taxon>Bacillati</taxon>
        <taxon>Bacillota</taxon>
        <taxon>Bacilli</taxon>
        <taxon>Bacillales</taxon>
        <taxon>Bacillaceae</taxon>
        <taxon>Cytobacillus</taxon>
    </lineage>
</organism>
<dbReference type="Proteomes" id="UP001519293">
    <property type="component" value="Unassembled WGS sequence"/>
</dbReference>
<comment type="subcellular location">
    <subcellularLocation>
        <location evidence="1">Cell membrane</location>
    </subcellularLocation>
</comment>
<proteinExistence type="inferred from homology"/>
<dbReference type="SUPFAM" id="SSF48695">
    <property type="entry name" value="Multiheme cytochromes"/>
    <property type="match status" value="1"/>
</dbReference>
<dbReference type="InterPro" id="IPR051174">
    <property type="entry name" value="Cytochrome_c-type_ET"/>
</dbReference>
<dbReference type="Pfam" id="PF03264">
    <property type="entry name" value="Cytochrom_NNT"/>
    <property type="match status" value="1"/>
</dbReference>
<dbReference type="InterPro" id="IPR005126">
    <property type="entry name" value="NapC/NirT_cyt_c_N"/>
</dbReference>